<keyword evidence="1" id="KW-0472">Membrane</keyword>
<evidence type="ECO:0000313" key="3">
    <source>
        <dbReference type="Proteomes" id="UP001595478"/>
    </source>
</evidence>
<dbReference type="Proteomes" id="UP001595478">
    <property type="component" value="Unassembled WGS sequence"/>
</dbReference>
<gene>
    <name evidence="2" type="ORF">ACFOHL_09950</name>
</gene>
<dbReference type="RefSeq" id="WP_376920073.1">
    <property type="nucleotide sequence ID" value="NZ_JBHRSW010000015.1"/>
</dbReference>
<keyword evidence="1" id="KW-0812">Transmembrane</keyword>
<dbReference type="EMBL" id="JBHRSW010000015">
    <property type="protein sequence ID" value="MFC3121943.1"/>
    <property type="molecule type" value="Genomic_DNA"/>
</dbReference>
<sequence>MKHIHPNITKSNGFTIMELLVVLVILSLVTTLLLSSLSVIWKSFERLEHKQLNHSANLAAFWFRSSIENAIQFHPERPSFYGDARSITFFSVGAIDSETSQPTRLSWEILVAEDKHNQDIYTLRYVNRLSGEYVDTHKTDVPLSFVYANENKEQSSIFRPERSVLPNAVYITANTESENQIWVVAIPKNRGPAEVPVEMATFGEYEF</sequence>
<dbReference type="InterPro" id="IPR012902">
    <property type="entry name" value="N_methyl_site"/>
</dbReference>
<keyword evidence="3" id="KW-1185">Reference proteome</keyword>
<feature type="transmembrane region" description="Helical" evidence="1">
    <location>
        <begin position="20"/>
        <end position="41"/>
    </location>
</feature>
<evidence type="ECO:0000256" key="1">
    <source>
        <dbReference type="SAM" id="Phobius"/>
    </source>
</evidence>
<reference evidence="3" key="1">
    <citation type="journal article" date="2019" name="Int. J. Syst. Evol. Microbiol.">
        <title>The Global Catalogue of Microorganisms (GCM) 10K type strain sequencing project: providing services to taxonomists for standard genome sequencing and annotation.</title>
        <authorList>
            <consortium name="The Broad Institute Genomics Platform"/>
            <consortium name="The Broad Institute Genome Sequencing Center for Infectious Disease"/>
            <person name="Wu L."/>
            <person name="Ma J."/>
        </authorList>
    </citation>
    <scope>NUCLEOTIDE SEQUENCE [LARGE SCALE GENOMIC DNA]</scope>
    <source>
        <strain evidence="3">KCTC 52473</strain>
    </source>
</reference>
<proteinExistence type="predicted"/>
<accession>A0ABV7FRM0</accession>
<keyword evidence="1" id="KW-1133">Transmembrane helix</keyword>
<dbReference type="Pfam" id="PF07963">
    <property type="entry name" value="N_methyl"/>
    <property type="match status" value="1"/>
</dbReference>
<organism evidence="2 3">
    <name type="scientific">Agaribacter flavus</name>
    <dbReference type="NCBI Taxonomy" id="1902781"/>
    <lineage>
        <taxon>Bacteria</taxon>
        <taxon>Pseudomonadati</taxon>
        <taxon>Pseudomonadota</taxon>
        <taxon>Gammaproteobacteria</taxon>
        <taxon>Alteromonadales</taxon>
        <taxon>Alteromonadaceae</taxon>
        <taxon>Agaribacter</taxon>
    </lineage>
</organism>
<dbReference type="NCBIfam" id="TIGR02532">
    <property type="entry name" value="IV_pilin_GFxxxE"/>
    <property type="match status" value="1"/>
</dbReference>
<name>A0ABV7FRM0_9ALTE</name>
<comment type="caution">
    <text evidence="2">The sequence shown here is derived from an EMBL/GenBank/DDBJ whole genome shotgun (WGS) entry which is preliminary data.</text>
</comment>
<evidence type="ECO:0000313" key="2">
    <source>
        <dbReference type="EMBL" id="MFC3121943.1"/>
    </source>
</evidence>
<protein>
    <submittedName>
        <fullName evidence="2">Prepilin-type N-terminal cleavage/methylation domain-containing protein</fullName>
    </submittedName>
</protein>